<evidence type="ECO:0000313" key="1">
    <source>
        <dbReference type="EMBL" id="CAN0366941.1"/>
    </source>
</evidence>
<organism evidence="1 2">
    <name type="scientific">Rangifer tarandus platyrhynchus</name>
    <name type="common">Svalbard reindeer</name>
    <dbReference type="NCBI Taxonomy" id="3082113"/>
    <lineage>
        <taxon>Eukaryota</taxon>
        <taxon>Metazoa</taxon>
        <taxon>Chordata</taxon>
        <taxon>Craniata</taxon>
        <taxon>Vertebrata</taxon>
        <taxon>Euteleostomi</taxon>
        <taxon>Mammalia</taxon>
        <taxon>Eutheria</taxon>
        <taxon>Laurasiatheria</taxon>
        <taxon>Artiodactyla</taxon>
        <taxon>Ruminantia</taxon>
        <taxon>Pecora</taxon>
        <taxon>Cervidae</taxon>
        <taxon>Odocoileinae</taxon>
        <taxon>Rangifer</taxon>
    </lineage>
</organism>
<accession>A0AC59ZC30</accession>
<dbReference type="EMBL" id="OX596111">
    <property type="protein sequence ID" value="CAN0366941.1"/>
    <property type="molecule type" value="Genomic_DNA"/>
</dbReference>
<protein>
    <submittedName>
        <fullName evidence="1">Uncharacterized protein</fullName>
    </submittedName>
</protein>
<proteinExistence type="predicted"/>
<dbReference type="Proteomes" id="UP001162501">
    <property type="component" value="Chromosome 27"/>
</dbReference>
<evidence type="ECO:0000313" key="2">
    <source>
        <dbReference type="Proteomes" id="UP001162501"/>
    </source>
</evidence>
<reference evidence="1" key="1">
    <citation type="submission" date="2023-05" db="EMBL/GenBank/DDBJ databases">
        <authorList>
            <consortium name="ELIXIR-Norway"/>
        </authorList>
    </citation>
    <scope>NUCLEOTIDE SEQUENCE</scope>
</reference>
<name>A0AC59ZC30_RANTA</name>
<sequence>MVLVLAKLLAVYSSMDQFSSVAQSCPTLCDPMDCSMPGSLSITNSWSLLKLMSIKLMMPSNHLILCRPLLLPLSIFPSIRIFPMSRFFTSGGQNIGVSASASVLPMNTQD</sequence>
<reference evidence="1" key="2">
    <citation type="submission" date="2025-03" db="EMBL/GenBank/DDBJ databases">
        <authorList>
            <consortium name="ELIXIR-Norway"/>
            <consortium name="Elixir Norway"/>
        </authorList>
    </citation>
    <scope>NUCLEOTIDE SEQUENCE</scope>
</reference>
<gene>
    <name evidence="1" type="ORF">MRATA1EN22A_LOCUS16663</name>
</gene>